<proteinExistence type="predicted"/>
<sequence length="151" mass="17396">MANHTSGNQKLSNSRILPEDHLDQLCPALTQIPESPAGPGTDSSDMSSGWKLRYWGKEQRASSGWKRNREPDGGFSHEADIRPGIGGYRHKATPNPDVQRWSWDRWCLRRCRSHPKGDDWWQCHQSAGRDFFPRQKEEEREQKTGGQKAER</sequence>
<accession>A0A2T6ZPG1</accession>
<feature type="region of interest" description="Disordered" evidence="1">
    <location>
        <begin position="22"/>
        <end position="94"/>
    </location>
</feature>
<name>A0A2T6ZPG1_TUBBO</name>
<dbReference type="AlphaFoldDB" id="A0A2T6ZPG1"/>
<organism evidence="2 3">
    <name type="scientific">Tuber borchii</name>
    <name type="common">White truffle</name>
    <dbReference type="NCBI Taxonomy" id="42251"/>
    <lineage>
        <taxon>Eukaryota</taxon>
        <taxon>Fungi</taxon>
        <taxon>Dikarya</taxon>
        <taxon>Ascomycota</taxon>
        <taxon>Pezizomycotina</taxon>
        <taxon>Pezizomycetes</taxon>
        <taxon>Pezizales</taxon>
        <taxon>Tuberaceae</taxon>
        <taxon>Tuber</taxon>
    </lineage>
</organism>
<gene>
    <name evidence="2" type="ORF">B9Z19DRAFT_1065869</name>
</gene>
<comment type="caution">
    <text evidence="2">The sequence shown here is derived from an EMBL/GenBank/DDBJ whole genome shotgun (WGS) entry which is preliminary data.</text>
</comment>
<feature type="region of interest" description="Disordered" evidence="1">
    <location>
        <begin position="131"/>
        <end position="151"/>
    </location>
</feature>
<protein>
    <submittedName>
        <fullName evidence="2">Uncharacterized protein</fullName>
    </submittedName>
</protein>
<feature type="compositionally biased region" description="Basic and acidic residues" evidence="1">
    <location>
        <begin position="67"/>
        <end position="81"/>
    </location>
</feature>
<keyword evidence="3" id="KW-1185">Reference proteome</keyword>
<dbReference type="Proteomes" id="UP000244722">
    <property type="component" value="Unassembled WGS sequence"/>
</dbReference>
<evidence type="ECO:0000313" key="2">
    <source>
        <dbReference type="EMBL" id="PUU77379.1"/>
    </source>
</evidence>
<dbReference type="EMBL" id="NESQ01000154">
    <property type="protein sequence ID" value="PUU77379.1"/>
    <property type="molecule type" value="Genomic_DNA"/>
</dbReference>
<reference evidence="2 3" key="1">
    <citation type="submission" date="2017-04" db="EMBL/GenBank/DDBJ databases">
        <title>Draft genome sequence of Tuber borchii Vittad., a whitish edible truffle.</title>
        <authorList>
            <consortium name="DOE Joint Genome Institute"/>
            <person name="Murat C."/>
            <person name="Kuo A."/>
            <person name="Barry K.W."/>
            <person name="Clum A."/>
            <person name="Dockter R.B."/>
            <person name="Fauchery L."/>
            <person name="Iotti M."/>
            <person name="Kohler A."/>
            <person name="Labutti K."/>
            <person name="Lindquist E.A."/>
            <person name="Lipzen A."/>
            <person name="Ohm R.A."/>
            <person name="Wang M."/>
            <person name="Grigoriev I.V."/>
            <person name="Zambonelli A."/>
            <person name="Martin F.M."/>
        </authorList>
    </citation>
    <scope>NUCLEOTIDE SEQUENCE [LARGE SCALE GENOMIC DNA]</scope>
    <source>
        <strain evidence="2 3">Tbo3840</strain>
    </source>
</reference>
<evidence type="ECO:0000313" key="3">
    <source>
        <dbReference type="Proteomes" id="UP000244722"/>
    </source>
</evidence>
<evidence type="ECO:0000256" key="1">
    <source>
        <dbReference type="SAM" id="MobiDB-lite"/>
    </source>
</evidence>